<dbReference type="PRINTS" id="PR00081">
    <property type="entry name" value="GDHRDH"/>
</dbReference>
<gene>
    <name evidence="3" type="ORF">BES08_26910</name>
</gene>
<dbReference type="Gene3D" id="3.40.50.720">
    <property type="entry name" value="NAD(P)-binding Rossmann-like Domain"/>
    <property type="match status" value="1"/>
</dbReference>
<dbReference type="InterPro" id="IPR020904">
    <property type="entry name" value="Sc_DH/Rdtase_CS"/>
</dbReference>
<dbReference type="SUPFAM" id="SSF51735">
    <property type="entry name" value="NAD(P)-binding Rossmann-fold domains"/>
    <property type="match status" value="1"/>
</dbReference>
<dbReference type="KEGG" id="nre:BES08_26910"/>
<proteinExistence type="inferred from homology"/>
<dbReference type="AlphaFoldDB" id="A0A1D8AEG8"/>
<organism evidence="3 4">
    <name type="scientific">Novosphingobium resinovorum</name>
    <dbReference type="NCBI Taxonomy" id="158500"/>
    <lineage>
        <taxon>Bacteria</taxon>
        <taxon>Pseudomonadati</taxon>
        <taxon>Pseudomonadota</taxon>
        <taxon>Alphaproteobacteria</taxon>
        <taxon>Sphingomonadales</taxon>
        <taxon>Sphingomonadaceae</taxon>
        <taxon>Novosphingobium</taxon>
    </lineage>
</organism>
<geneLocation type="plasmid" evidence="3 4">
    <name>pSA2</name>
</geneLocation>
<evidence type="ECO:0000256" key="1">
    <source>
        <dbReference type="ARBA" id="ARBA00006484"/>
    </source>
</evidence>
<dbReference type="FunFam" id="3.40.50.720:FF:000084">
    <property type="entry name" value="Short-chain dehydrogenase reductase"/>
    <property type="match status" value="1"/>
</dbReference>
<sequence length="250" mass="25683">MPQLTLAGKVALVTGGSRGIGAAIVRRLASEGAHVAFSYASSPGAAEQVERACIEAGGTAKAFRADQGDAAQAETFARVAGDHFGGVDILVNSAGIYAPGSFDEPDFDLAAFDRMMLVNVQGVVRTVLGVAPMLRDGGRIITVGTSGVHMGRFVGSAGYVGAKSALTGFTRGWARDFGPRGITANIIQPGPIDTDMNPEGTRFSARLIRTTCLERYGKVEEVAGVVSFLAGPDAGYVTGVSLLVDGGQCA</sequence>
<dbReference type="OrthoDB" id="154414at2"/>
<dbReference type="EMBL" id="CP017077">
    <property type="protein sequence ID" value="AOR80490.1"/>
    <property type="molecule type" value="Genomic_DNA"/>
</dbReference>
<protein>
    <submittedName>
        <fullName evidence="3">Oxidoreductase</fullName>
    </submittedName>
</protein>
<dbReference type="InterPro" id="IPR002347">
    <property type="entry name" value="SDR_fam"/>
</dbReference>
<dbReference type="PRINTS" id="PR00080">
    <property type="entry name" value="SDRFAMILY"/>
</dbReference>
<feature type="domain" description="Ketoreductase" evidence="2">
    <location>
        <begin position="9"/>
        <end position="195"/>
    </location>
</feature>
<name>A0A1D8AEG8_9SPHN</name>
<dbReference type="GO" id="GO:0032787">
    <property type="term" value="P:monocarboxylic acid metabolic process"/>
    <property type="evidence" value="ECO:0007669"/>
    <property type="project" value="UniProtKB-ARBA"/>
</dbReference>
<evidence type="ECO:0000313" key="4">
    <source>
        <dbReference type="Proteomes" id="UP000094626"/>
    </source>
</evidence>
<keyword evidence="3" id="KW-0614">Plasmid</keyword>
<dbReference type="PANTHER" id="PTHR42879">
    <property type="entry name" value="3-OXOACYL-(ACYL-CARRIER-PROTEIN) REDUCTASE"/>
    <property type="match status" value="1"/>
</dbReference>
<evidence type="ECO:0000313" key="3">
    <source>
        <dbReference type="EMBL" id="AOR80490.1"/>
    </source>
</evidence>
<dbReference type="InterPro" id="IPR036291">
    <property type="entry name" value="NAD(P)-bd_dom_sf"/>
</dbReference>
<dbReference type="Pfam" id="PF13561">
    <property type="entry name" value="adh_short_C2"/>
    <property type="match status" value="1"/>
</dbReference>
<dbReference type="InterPro" id="IPR057326">
    <property type="entry name" value="KR_dom"/>
</dbReference>
<dbReference type="PANTHER" id="PTHR42879:SF2">
    <property type="entry name" value="3-OXOACYL-[ACYL-CARRIER-PROTEIN] REDUCTASE FABG"/>
    <property type="match status" value="1"/>
</dbReference>
<keyword evidence="4" id="KW-1185">Reference proteome</keyword>
<dbReference type="SMART" id="SM00822">
    <property type="entry name" value="PKS_KR"/>
    <property type="match status" value="1"/>
</dbReference>
<reference evidence="4" key="1">
    <citation type="journal article" date="2017" name="J. Biotechnol.">
        <title>Complete genome sequence of Novosphingobium resinovorum SA1, a versatile xenobiotic-degrading bacterium capable of utilizing sulfanilic acid.</title>
        <authorList>
            <person name="Hegedus B."/>
            <person name="Kos P.B."/>
            <person name="Balint B."/>
            <person name="Maroti G."/>
            <person name="Gan H.M."/>
            <person name="Perei K."/>
            <person name="Rakhely G."/>
        </authorList>
    </citation>
    <scope>NUCLEOTIDE SEQUENCE [LARGE SCALE GENOMIC DNA]</scope>
    <source>
        <strain evidence="4">SA1</strain>
    </source>
</reference>
<dbReference type="PROSITE" id="PS00061">
    <property type="entry name" value="ADH_SHORT"/>
    <property type="match status" value="1"/>
</dbReference>
<dbReference type="InterPro" id="IPR050259">
    <property type="entry name" value="SDR"/>
</dbReference>
<dbReference type="RefSeq" id="WP_069709877.1">
    <property type="nucleotide sequence ID" value="NZ_CP017077.1"/>
</dbReference>
<accession>A0A1D8AEG8</accession>
<comment type="similarity">
    <text evidence="1">Belongs to the short-chain dehydrogenases/reductases (SDR) family.</text>
</comment>
<evidence type="ECO:0000259" key="2">
    <source>
        <dbReference type="SMART" id="SM00822"/>
    </source>
</evidence>
<dbReference type="Proteomes" id="UP000094626">
    <property type="component" value="Plasmid pSA2"/>
</dbReference>